<feature type="non-terminal residue" evidence="2">
    <location>
        <position position="70"/>
    </location>
</feature>
<reference evidence="3" key="1">
    <citation type="journal article" date="2019" name="Int. J. Syst. Evol. Microbiol.">
        <title>The Global Catalogue of Microorganisms (GCM) 10K type strain sequencing project: providing services to taxonomists for standard genome sequencing and annotation.</title>
        <authorList>
            <consortium name="The Broad Institute Genomics Platform"/>
            <consortium name="The Broad Institute Genome Sequencing Center for Infectious Disease"/>
            <person name="Wu L."/>
            <person name="Ma J."/>
        </authorList>
    </citation>
    <scope>NUCLEOTIDE SEQUENCE [LARGE SCALE GENOMIC DNA]</scope>
    <source>
        <strain evidence="3">CGMCC 1.15053</strain>
    </source>
</reference>
<accession>A0ABW1DQK0</accession>
<keyword evidence="1" id="KW-0732">Signal</keyword>
<evidence type="ECO:0000313" key="3">
    <source>
        <dbReference type="Proteomes" id="UP001595979"/>
    </source>
</evidence>
<evidence type="ECO:0000256" key="1">
    <source>
        <dbReference type="SAM" id="SignalP"/>
    </source>
</evidence>
<sequence>MFRLPITDARTPRFKTPAAMLALTLLLGACGSQSTTAPTATDTAAGSDTAPAEFVYDGQDHSWSSEATAG</sequence>
<dbReference type="PROSITE" id="PS51257">
    <property type="entry name" value="PROKAR_LIPOPROTEIN"/>
    <property type="match status" value="1"/>
</dbReference>
<protein>
    <submittedName>
        <fullName evidence="2">Uncharacterized protein</fullName>
    </submittedName>
</protein>
<dbReference type="EMBL" id="JBHSOH010000037">
    <property type="protein sequence ID" value="MFC5850061.1"/>
    <property type="molecule type" value="Genomic_DNA"/>
</dbReference>
<gene>
    <name evidence="2" type="ORF">ACFPQ6_17300</name>
</gene>
<dbReference type="Proteomes" id="UP001595979">
    <property type="component" value="Unassembled WGS sequence"/>
</dbReference>
<organism evidence="2 3">
    <name type="scientific">Deinococcus petrolearius</name>
    <dbReference type="NCBI Taxonomy" id="1751295"/>
    <lineage>
        <taxon>Bacteria</taxon>
        <taxon>Thermotogati</taxon>
        <taxon>Deinococcota</taxon>
        <taxon>Deinococci</taxon>
        <taxon>Deinococcales</taxon>
        <taxon>Deinococcaceae</taxon>
        <taxon>Deinococcus</taxon>
    </lineage>
</organism>
<feature type="signal peptide" evidence="1">
    <location>
        <begin position="1"/>
        <end position="36"/>
    </location>
</feature>
<proteinExistence type="predicted"/>
<comment type="caution">
    <text evidence="2">The sequence shown here is derived from an EMBL/GenBank/DDBJ whole genome shotgun (WGS) entry which is preliminary data.</text>
</comment>
<feature type="chain" id="PRO_5046281378" evidence="1">
    <location>
        <begin position="37"/>
        <end position="70"/>
    </location>
</feature>
<keyword evidence="3" id="KW-1185">Reference proteome</keyword>
<evidence type="ECO:0000313" key="2">
    <source>
        <dbReference type="EMBL" id="MFC5850061.1"/>
    </source>
</evidence>
<name>A0ABW1DQK0_9DEIO</name>